<dbReference type="Proteomes" id="UP000198324">
    <property type="component" value="Unassembled WGS sequence"/>
</dbReference>
<evidence type="ECO:0000313" key="2">
    <source>
        <dbReference type="Proteomes" id="UP000198324"/>
    </source>
</evidence>
<evidence type="ECO:0000313" key="1">
    <source>
        <dbReference type="EMBL" id="SNR88612.1"/>
    </source>
</evidence>
<sequence length="95" mass="9929">MLGMLKRIEDTFAGLAFAEAGEREEAMRMAGVTESAASVADVYAAVAFAEVGCFDEARELMGITPKRLAPPPQACGFLESVGLTGVRVAYGLAEA</sequence>
<dbReference type="AlphaFoldDB" id="A0A238ZZN5"/>
<keyword evidence="2" id="KW-1185">Reference proteome</keyword>
<dbReference type="RefSeq" id="WP_089273734.1">
    <property type="nucleotide sequence ID" value="NZ_FZOC01000003.1"/>
</dbReference>
<name>A0A238ZZN5_9BACT</name>
<organism evidence="1 2">
    <name type="scientific">Humidesulfovibrio mexicanus</name>
    <dbReference type="NCBI Taxonomy" id="147047"/>
    <lineage>
        <taxon>Bacteria</taxon>
        <taxon>Pseudomonadati</taxon>
        <taxon>Thermodesulfobacteriota</taxon>
        <taxon>Desulfovibrionia</taxon>
        <taxon>Desulfovibrionales</taxon>
        <taxon>Desulfovibrionaceae</taxon>
        <taxon>Humidesulfovibrio</taxon>
    </lineage>
</organism>
<reference evidence="1 2" key="1">
    <citation type="submission" date="2017-06" db="EMBL/GenBank/DDBJ databases">
        <authorList>
            <person name="Kim H.J."/>
            <person name="Triplett B.A."/>
        </authorList>
    </citation>
    <scope>NUCLEOTIDE SEQUENCE [LARGE SCALE GENOMIC DNA]</scope>
    <source>
        <strain evidence="1 2">DSM 13116</strain>
    </source>
</reference>
<proteinExistence type="predicted"/>
<gene>
    <name evidence="1" type="ORF">SAMN04488503_1718</name>
</gene>
<protein>
    <submittedName>
        <fullName evidence="1">Uncharacterized protein</fullName>
    </submittedName>
</protein>
<dbReference type="EMBL" id="FZOC01000003">
    <property type="protein sequence ID" value="SNR88612.1"/>
    <property type="molecule type" value="Genomic_DNA"/>
</dbReference>
<accession>A0A238ZZN5</accession>